<evidence type="ECO:0000256" key="8">
    <source>
        <dbReference type="SAM" id="MobiDB-lite"/>
    </source>
</evidence>
<dbReference type="EC" id="3.4.19.12" evidence="3"/>
<feature type="region of interest" description="Disordered" evidence="8">
    <location>
        <begin position="505"/>
        <end position="565"/>
    </location>
</feature>
<keyword evidence="9" id="KW-0812">Transmembrane</keyword>
<evidence type="ECO:0000313" key="11">
    <source>
        <dbReference type="EMBL" id="CAA7259343.1"/>
    </source>
</evidence>
<keyword evidence="5" id="KW-0833">Ubl conjugation pathway</keyword>
<feature type="compositionally biased region" description="Basic residues" evidence="8">
    <location>
        <begin position="404"/>
        <end position="418"/>
    </location>
</feature>
<evidence type="ECO:0000256" key="4">
    <source>
        <dbReference type="ARBA" id="ARBA00022670"/>
    </source>
</evidence>
<dbReference type="GO" id="GO:0004843">
    <property type="term" value="F:cysteine-type deubiquitinase activity"/>
    <property type="evidence" value="ECO:0007669"/>
    <property type="project" value="UniProtKB-EC"/>
</dbReference>
<dbReference type="InterPro" id="IPR018200">
    <property type="entry name" value="USP_CS"/>
</dbReference>
<dbReference type="GO" id="GO:0016579">
    <property type="term" value="P:protein deubiquitination"/>
    <property type="evidence" value="ECO:0007669"/>
    <property type="project" value="InterPro"/>
</dbReference>
<dbReference type="InterPro" id="IPR001394">
    <property type="entry name" value="Peptidase_C19_UCH"/>
</dbReference>
<evidence type="ECO:0000256" key="6">
    <source>
        <dbReference type="ARBA" id="ARBA00022801"/>
    </source>
</evidence>
<sequence length="970" mass="105894">MHFQDVVKSPYFLQIAPFLVLFVFPALILFAATQLRRLSLNLNFLRSLSMGLESLGILPWLWSSSSSQSSHSSSHGRRHKRKSSGSGGSKSKSVRTRAEQIAMTNVGKRTQEDKSMTEYEYDEAQYYSGLVNISGTYCFMNSTLQALSSLTCLQPHIDSIHAKAEALDVPTPVIDALQELFHNLNTPKSSYHSLRPHGIIAALSNPSPNPSGFNRPAASSLFNSREHQDAQELFQLVSECIKNEMIAVDREGLRDRGMAGVLDFSRPSKSKEDEDELRGLTSKSVFDGLTANRRSCVMCGYTEAVMHFGFDNWQLAVPRLATSCRLEDCLEDYTRLEILKDCICRKCSVVATHKRLLQELKTLEEALAPTGPAPTPTPSSSSTFSPDSPVASSSAMPSSSGSPHKSKPSQSKKKRYKEVKKMEQRVKIALAEGRIEDEALFEGIRMEKVFSAASTKQAMIARPPPVLALHLNRSVHYGQYAAKNTIRVHFPEVLDLTPYTTSGSLSTIPTSSISTTPPPPNFYQTRSSAEVPSSGSSAVSGSGSDAASSQPRRSTTPTPETYAPGTQRTIYRLAAVVCHYGQHSFGHYICYRRKPRRIGGKWAPPTLVDPLRFETDEEDSDGEAEATPNGDAHPTPSSSQKKPNGKAPDYSTGPRYHWEDRTEEDAGRNRGWLRISDDSVAECGIESVLAEGSGAFMLYYERAVHPKPGIYLRGRGRGLSSEAKGKGSNGHANGMRRSRSASRKRREAEGNENTDGAETDGDAFSIGSEETLKPEMRVVDLHGSVGSLISEVGVGVMKTPKKDKEKERARAEKEKEREREKAREKEREKERERAMSMSMQLPSSFSSASSSSSYTSSTKPFGPRVIRSVTAGRSRSTTPASSRISTDTNPTSSNQPKLVNGDAAHGHNHHPELEDGAEVPPEMVASAPSILASTSSKSSSSSHCSSSGLGSKSTLVMHHPPPSSIGVKAR</sequence>
<feature type="compositionally biased region" description="Low complexity" evidence="8">
    <location>
        <begin position="527"/>
        <end position="549"/>
    </location>
</feature>
<dbReference type="GO" id="GO:0005829">
    <property type="term" value="C:cytosol"/>
    <property type="evidence" value="ECO:0007669"/>
    <property type="project" value="TreeGrafter"/>
</dbReference>
<keyword evidence="12" id="KW-1185">Reference proteome</keyword>
<dbReference type="GO" id="GO:0005634">
    <property type="term" value="C:nucleus"/>
    <property type="evidence" value="ECO:0007669"/>
    <property type="project" value="TreeGrafter"/>
</dbReference>
<dbReference type="PROSITE" id="PS00973">
    <property type="entry name" value="USP_2"/>
    <property type="match status" value="1"/>
</dbReference>
<dbReference type="PANTHER" id="PTHR24006">
    <property type="entry name" value="UBIQUITIN CARBOXYL-TERMINAL HYDROLASE"/>
    <property type="match status" value="1"/>
</dbReference>
<feature type="compositionally biased region" description="Basic residues" evidence="8">
    <location>
        <begin position="734"/>
        <end position="745"/>
    </location>
</feature>
<dbReference type="Pfam" id="PF00443">
    <property type="entry name" value="UCH"/>
    <property type="match status" value="1"/>
</dbReference>
<accession>A0A8S0WCV7</accession>
<feature type="region of interest" description="Disordered" evidence="8">
    <location>
        <begin position="799"/>
        <end position="970"/>
    </location>
</feature>
<keyword evidence="4" id="KW-0645">Protease</keyword>
<feature type="compositionally biased region" description="Low complexity" evidence="8">
    <location>
        <begin position="505"/>
        <end position="515"/>
    </location>
</feature>
<feature type="region of interest" description="Disordered" evidence="8">
    <location>
        <begin position="368"/>
        <end position="419"/>
    </location>
</feature>
<dbReference type="Gene3D" id="3.90.70.10">
    <property type="entry name" value="Cysteine proteinases"/>
    <property type="match status" value="1"/>
</dbReference>
<dbReference type="InterPro" id="IPR050164">
    <property type="entry name" value="Peptidase_C19"/>
</dbReference>
<dbReference type="EMBL" id="CACVBS010000024">
    <property type="protein sequence ID" value="CAA7259343.1"/>
    <property type="molecule type" value="Genomic_DNA"/>
</dbReference>
<dbReference type="InterPro" id="IPR038765">
    <property type="entry name" value="Papain-like_cys_pep_sf"/>
</dbReference>
<keyword evidence="9" id="KW-1133">Transmembrane helix</keyword>
<dbReference type="SUPFAM" id="SSF54001">
    <property type="entry name" value="Cysteine proteinases"/>
    <property type="match status" value="1"/>
</dbReference>
<feature type="compositionally biased region" description="Low complexity" evidence="8">
    <location>
        <begin position="378"/>
        <end position="403"/>
    </location>
</feature>
<comment type="catalytic activity">
    <reaction evidence="1">
        <text>Thiol-dependent hydrolysis of ester, thioester, amide, peptide and isopeptide bonds formed by the C-terminal Gly of ubiquitin (a 76-residue protein attached to proteins as an intracellular targeting signal).</text>
        <dbReference type="EC" id="3.4.19.12"/>
    </reaction>
</comment>
<feature type="region of interest" description="Disordered" evidence="8">
    <location>
        <begin position="715"/>
        <end position="764"/>
    </location>
</feature>
<feature type="compositionally biased region" description="Acidic residues" evidence="8">
    <location>
        <begin position="615"/>
        <end position="624"/>
    </location>
</feature>
<evidence type="ECO:0000256" key="2">
    <source>
        <dbReference type="ARBA" id="ARBA00009085"/>
    </source>
</evidence>
<feature type="compositionally biased region" description="Low complexity" evidence="8">
    <location>
        <begin position="926"/>
        <end position="954"/>
    </location>
</feature>
<organism evidence="11 12">
    <name type="scientific">Cyclocybe aegerita</name>
    <name type="common">Black poplar mushroom</name>
    <name type="synonym">Agrocybe aegerita</name>
    <dbReference type="NCBI Taxonomy" id="1973307"/>
    <lineage>
        <taxon>Eukaryota</taxon>
        <taxon>Fungi</taxon>
        <taxon>Dikarya</taxon>
        <taxon>Basidiomycota</taxon>
        <taxon>Agaricomycotina</taxon>
        <taxon>Agaricomycetes</taxon>
        <taxon>Agaricomycetidae</taxon>
        <taxon>Agaricales</taxon>
        <taxon>Agaricineae</taxon>
        <taxon>Bolbitiaceae</taxon>
        <taxon>Cyclocybe</taxon>
    </lineage>
</organism>
<dbReference type="AlphaFoldDB" id="A0A8S0WCV7"/>
<feature type="transmembrane region" description="Helical" evidence="9">
    <location>
        <begin position="12"/>
        <end position="32"/>
    </location>
</feature>
<dbReference type="Proteomes" id="UP000467700">
    <property type="component" value="Unassembled WGS sequence"/>
</dbReference>
<feature type="domain" description="USP" evidence="10">
    <location>
        <begin position="128"/>
        <end position="703"/>
    </location>
</feature>
<dbReference type="GO" id="GO:0006508">
    <property type="term" value="P:proteolysis"/>
    <property type="evidence" value="ECO:0007669"/>
    <property type="project" value="UniProtKB-KW"/>
</dbReference>
<comment type="caution">
    <text evidence="11">The sequence shown here is derived from an EMBL/GenBank/DDBJ whole genome shotgun (WGS) entry which is preliminary data.</text>
</comment>
<protein>
    <recommendedName>
        <fullName evidence="3">ubiquitinyl hydrolase 1</fullName>
        <ecNumber evidence="3">3.4.19.12</ecNumber>
    </recommendedName>
</protein>
<feature type="compositionally biased region" description="Basic and acidic residues" evidence="8">
    <location>
        <begin position="800"/>
        <end position="834"/>
    </location>
</feature>
<reference evidence="11 12" key="1">
    <citation type="submission" date="2020-01" db="EMBL/GenBank/DDBJ databases">
        <authorList>
            <person name="Gupta K D."/>
        </authorList>
    </citation>
    <scope>NUCLEOTIDE SEQUENCE [LARGE SCALE GENOMIC DNA]</scope>
</reference>
<evidence type="ECO:0000259" key="10">
    <source>
        <dbReference type="PROSITE" id="PS50235"/>
    </source>
</evidence>
<feature type="compositionally biased region" description="Polar residues" evidence="8">
    <location>
        <begin position="871"/>
        <end position="897"/>
    </location>
</feature>
<feature type="region of interest" description="Disordered" evidence="8">
    <location>
        <begin position="601"/>
        <end position="666"/>
    </location>
</feature>
<comment type="similarity">
    <text evidence="2">Belongs to the peptidase C19 family.</text>
</comment>
<evidence type="ECO:0000313" key="12">
    <source>
        <dbReference type="Proteomes" id="UP000467700"/>
    </source>
</evidence>
<gene>
    <name evidence="11" type="ORF">AAE3_LOCUS1674</name>
</gene>
<keyword evidence="6" id="KW-0378">Hydrolase</keyword>
<evidence type="ECO:0000256" key="9">
    <source>
        <dbReference type="SAM" id="Phobius"/>
    </source>
</evidence>
<feature type="compositionally biased region" description="Basic and acidic residues" evidence="8">
    <location>
        <begin position="656"/>
        <end position="666"/>
    </location>
</feature>
<feature type="compositionally biased region" description="Low complexity" evidence="8">
    <location>
        <begin position="835"/>
        <end position="857"/>
    </location>
</feature>
<proteinExistence type="inferred from homology"/>
<dbReference type="PROSITE" id="PS50235">
    <property type="entry name" value="USP_3"/>
    <property type="match status" value="1"/>
</dbReference>
<feature type="compositionally biased region" description="Polar residues" evidence="8">
    <location>
        <begin position="550"/>
        <end position="565"/>
    </location>
</feature>
<name>A0A8S0WCV7_CYCAE</name>
<feature type="region of interest" description="Disordered" evidence="8">
    <location>
        <begin position="68"/>
        <end position="114"/>
    </location>
</feature>
<evidence type="ECO:0000256" key="1">
    <source>
        <dbReference type="ARBA" id="ARBA00000707"/>
    </source>
</evidence>
<evidence type="ECO:0000256" key="5">
    <source>
        <dbReference type="ARBA" id="ARBA00022786"/>
    </source>
</evidence>
<keyword evidence="9" id="KW-0472">Membrane</keyword>
<feature type="compositionally biased region" description="Acidic residues" evidence="8">
    <location>
        <begin position="750"/>
        <end position="761"/>
    </location>
</feature>
<evidence type="ECO:0000256" key="7">
    <source>
        <dbReference type="ARBA" id="ARBA00022807"/>
    </source>
</evidence>
<dbReference type="OrthoDB" id="2020758at2759"/>
<feature type="compositionally biased region" description="Basic residues" evidence="8">
    <location>
        <begin position="74"/>
        <end position="83"/>
    </location>
</feature>
<dbReference type="PANTHER" id="PTHR24006:SF888">
    <property type="entry name" value="UBIQUITIN CARBOXYL-TERMINAL HYDROLASE 30"/>
    <property type="match status" value="1"/>
</dbReference>
<dbReference type="InterPro" id="IPR028889">
    <property type="entry name" value="USP"/>
</dbReference>
<keyword evidence="7" id="KW-0788">Thiol protease</keyword>
<evidence type="ECO:0000256" key="3">
    <source>
        <dbReference type="ARBA" id="ARBA00012759"/>
    </source>
</evidence>